<gene>
    <name evidence="1" type="ORF">J2X78_002875</name>
</gene>
<dbReference type="Proteomes" id="UP001246858">
    <property type="component" value="Unassembled WGS sequence"/>
</dbReference>
<sequence length="186" mass="21228">MASGLTDIADLQSAVAKNADEAAYRKLFVLFYTPIIRFANTIVHSEELAEELYADAMMKIWLMGPKLEQVIDLRVYLFTLVKNSAFNHLKKHKGRSFVGLDDLELMPQSSASPIDHLIEKELQLNLKKAIDMLPPKCQLVYRLIKNEGFSYKEVSEILSISTNTIEGHMTNALKKITLYMRQHLDL</sequence>
<evidence type="ECO:0000313" key="1">
    <source>
        <dbReference type="EMBL" id="MDR6784310.1"/>
    </source>
</evidence>
<proteinExistence type="predicted"/>
<name>A0ACC6KYP3_9SPHI</name>
<dbReference type="EMBL" id="JAVDTF010000002">
    <property type="protein sequence ID" value="MDR6784310.1"/>
    <property type="molecule type" value="Genomic_DNA"/>
</dbReference>
<organism evidence="1 2">
    <name type="scientific">Pedobacter africanus</name>
    <dbReference type="NCBI Taxonomy" id="151894"/>
    <lineage>
        <taxon>Bacteria</taxon>
        <taxon>Pseudomonadati</taxon>
        <taxon>Bacteroidota</taxon>
        <taxon>Sphingobacteriia</taxon>
        <taxon>Sphingobacteriales</taxon>
        <taxon>Sphingobacteriaceae</taxon>
        <taxon>Pedobacter</taxon>
    </lineage>
</organism>
<protein>
    <submittedName>
        <fullName evidence="1">RNA polymerase sigma-70 factor (ECF subfamily)</fullName>
    </submittedName>
</protein>
<keyword evidence="2" id="KW-1185">Reference proteome</keyword>
<evidence type="ECO:0000313" key="2">
    <source>
        <dbReference type="Proteomes" id="UP001246858"/>
    </source>
</evidence>
<comment type="caution">
    <text evidence="1">The sequence shown here is derived from an EMBL/GenBank/DDBJ whole genome shotgun (WGS) entry which is preliminary data.</text>
</comment>
<accession>A0ACC6KYP3</accession>
<reference evidence="1" key="1">
    <citation type="submission" date="2023-07" db="EMBL/GenBank/DDBJ databases">
        <title>Sorghum-associated microbial communities from plants grown in Nebraska, USA.</title>
        <authorList>
            <person name="Schachtman D."/>
        </authorList>
    </citation>
    <scope>NUCLEOTIDE SEQUENCE</scope>
    <source>
        <strain evidence="1">2697</strain>
    </source>
</reference>